<dbReference type="Gene3D" id="3.10.20.480">
    <property type="entry name" value="Antirestriction protein ArdA, domain 1"/>
    <property type="match status" value="1"/>
</dbReference>
<proteinExistence type="predicted"/>
<dbReference type="eggNOG" id="COG4734">
    <property type="taxonomic scope" value="Bacteria"/>
</dbReference>
<dbReference type="InterPro" id="IPR009899">
    <property type="entry name" value="ArdA"/>
</dbReference>
<name>R4YW10_9ACTN</name>
<evidence type="ECO:0000313" key="2">
    <source>
        <dbReference type="Proteomes" id="UP000018291"/>
    </source>
</evidence>
<dbReference type="OrthoDB" id="944647at2"/>
<gene>
    <name evidence="1" type="ORF">BN381_10266</name>
</gene>
<dbReference type="RefSeq" id="WP_012223042.1">
    <property type="nucleotide sequence ID" value="NZ_HG422565.1"/>
</dbReference>
<evidence type="ECO:0000313" key="1">
    <source>
        <dbReference type="EMBL" id="CCM62035.1"/>
    </source>
</evidence>
<dbReference type="InterPro" id="IPR041895">
    <property type="entry name" value="ArdA_dom1"/>
</dbReference>
<dbReference type="EMBL" id="CANL01000001">
    <property type="protein sequence ID" value="CCM62035.1"/>
    <property type="molecule type" value="Genomic_DNA"/>
</dbReference>
<reference evidence="1 2" key="1">
    <citation type="journal article" date="2013" name="ISME J.">
        <title>Metabolic model for the filamentous 'Candidatus Microthrix parvicella' based on genomic and metagenomic analyses.</title>
        <authorList>
            <person name="Jon McIlroy S."/>
            <person name="Kristiansen R."/>
            <person name="Albertsen M."/>
            <person name="Michael Karst S."/>
            <person name="Rossetti S."/>
            <person name="Lund Nielsen J."/>
            <person name="Tandoi V."/>
            <person name="James Seviour R."/>
            <person name="Nielsen P.H."/>
        </authorList>
    </citation>
    <scope>NUCLEOTIDE SEQUENCE [LARGE SCALE GENOMIC DNA]</scope>
    <source>
        <strain evidence="1 2">RN1</strain>
    </source>
</reference>
<dbReference type="Proteomes" id="UP000018291">
    <property type="component" value="Unassembled WGS sequence"/>
</dbReference>
<dbReference type="Pfam" id="PF07275">
    <property type="entry name" value="ArdA"/>
    <property type="match status" value="1"/>
</dbReference>
<sequence>MSATNTTDRTLNLSTGCAPTVWVGGTPQVWIGCMSHHNDGTLVGEWFDAIDADEVTVADVHRGSDRSGSHCEELHCFDTSGIPVSGEMSPHEAAEWARALTSVDEHLRPALRQWVASGDYVTEGTGDLPSISDFEDRYCGEWDSFREYAEDLADDIGLLAGAPEVLARYFHWDAWIRDLAFDFTTAPAPAGGIFVFRNL</sequence>
<comment type="caution">
    <text evidence="1">The sequence shown here is derived from an EMBL/GenBank/DDBJ whole genome shotgun (WGS) entry which is preliminary data.</text>
</comment>
<organism evidence="1 2">
    <name type="scientific">Candidatus Neomicrothrix parvicella RN1</name>
    <dbReference type="NCBI Taxonomy" id="1229780"/>
    <lineage>
        <taxon>Bacteria</taxon>
        <taxon>Bacillati</taxon>
        <taxon>Actinomycetota</taxon>
        <taxon>Acidimicrobiia</taxon>
        <taxon>Acidimicrobiales</taxon>
        <taxon>Microthrixaceae</taxon>
        <taxon>Candidatus Neomicrothrix</taxon>
    </lineage>
</organism>
<dbReference type="HOGENOM" id="CLU_083536_0_1_11"/>
<protein>
    <submittedName>
        <fullName evidence="1">Putative antirestriction protein ArdA</fullName>
    </submittedName>
</protein>
<accession>R4YW10</accession>
<dbReference type="AlphaFoldDB" id="R4YW10"/>
<dbReference type="Gene3D" id="1.10.10.1190">
    <property type="entry name" value="Antirestriction protein ArdA, domain 3"/>
    <property type="match status" value="1"/>
</dbReference>
<dbReference type="InterPro" id="IPR041893">
    <property type="entry name" value="ArdA_dom3"/>
</dbReference>
<keyword evidence="2" id="KW-1185">Reference proteome</keyword>